<name>A0A1G1W6F5_9BACT</name>
<proteinExistence type="predicted"/>
<dbReference type="SMART" id="SM00530">
    <property type="entry name" value="HTH_XRE"/>
    <property type="match status" value="1"/>
</dbReference>
<dbReference type="Gene3D" id="1.10.260.40">
    <property type="entry name" value="lambda repressor-like DNA-binding domains"/>
    <property type="match status" value="1"/>
</dbReference>
<organism evidence="2 3">
    <name type="scientific">Candidatus Woykebacteria bacterium RBG_13_40_15</name>
    <dbReference type="NCBI Taxonomy" id="1802593"/>
    <lineage>
        <taxon>Bacteria</taxon>
        <taxon>Candidatus Woykeibacteriota</taxon>
    </lineage>
</organism>
<evidence type="ECO:0000259" key="1">
    <source>
        <dbReference type="PROSITE" id="PS50943"/>
    </source>
</evidence>
<reference evidence="2 3" key="1">
    <citation type="journal article" date="2016" name="Nat. Commun.">
        <title>Thousands of microbial genomes shed light on interconnected biogeochemical processes in an aquifer system.</title>
        <authorList>
            <person name="Anantharaman K."/>
            <person name="Brown C.T."/>
            <person name="Hug L.A."/>
            <person name="Sharon I."/>
            <person name="Castelle C.J."/>
            <person name="Probst A.J."/>
            <person name="Thomas B.C."/>
            <person name="Singh A."/>
            <person name="Wilkins M.J."/>
            <person name="Karaoz U."/>
            <person name="Brodie E.L."/>
            <person name="Williams K.H."/>
            <person name="Hubbard S.S."/>
            <person name="Banfield J.F."/>
        </authorList>
    </citation>
    <scope>NUCLEOTIDE SEQUENCE [LARGE SCALE GENOMIC DNA]</scope>
</reference>
<comment type="caution">
    <text evidence="2">The sequence shown here is derived from an EMBL/GenBank/DDBJ whole genome shotgun (WGS) entry which is preliminary data.</text>
</comment>
<gene>
    <name evidence="2" type="ORF">A2172_03425</name>
</gene>
<dbReference type="GO" id="GO:0003677">
    <property type="term" value="F:DNA binding"/>
    <property type="evidence" value="ECO:0007669"/>
    <property type="project" value="InterPro"/>
</dbReference>
<protein>
    <recommendedName>
        <fullName evidence="1">HTH cro/C1-type domain-containing protein</fullName>
    </recommendedName>
</protein>
<dbReference type="AlphaFoldDB" id="A0A1G1W6F5"/>
<dbReference type="SUPFAM" id="SSF47413">
    <property type="entry name" value="lambda repressor-like DNA-binding domains"/>
    <property type="match status" value="1"/>
</dbReference>
<evidence type="ECO:0000313" key="3">
    <source>
        <dbReference type="Proteomes" id="UP000176631"/>
    </source>
</evidence>
<feature type="domain" description="HTH cro/C1-type" evidence="1">
    <location>
        <begin position="40"/>
        <end position="94"/>
    </location>
</feature>
<dbReference type="Pfam" id="PF01381">
    <property type="entry name" value="HTH_3"/>
    <property type="match status" value="1"/>
</dbReference>
<dbReference type="STRING" id="1802593.A2172_03425"/>
<dbReference type="Proteomes" id="UP000176631">
    <property type="component" value="Unassembled WGS sequence"/>
</dbReference>
<dbReference type="InterPro" id="IPR001387">
    <property type="entry name" value="Cro/C1-type_HTH"/>
</dbReference>
<sequence length="98" mass="11297">MKKRPNFTTYEQFKKKLLAKPGVRKEYDDLQPEFEIVKAIVEARIKKKISQEELAKRMKTGQAVISRLETATASPSLSQIRKLADALDLKVHLHFSSR</sequence>
<dbReference type="CDD" id="cd00093">
    <property type="entry name" value="HTH_XRE"/>
    <property type="match status" value="1"/>
</dbReference>
<accession>A0A1G1W6F5</accession>
<dbReference type="InterPro" id="IPR010982">
    <property type="entry name" value="Lambda_DNA-bd_dom_sf"/>
</dbReference>
<evidence type="ECO:0000313" key="2">
    <source>
        <dbReference type="EMBL" id="OGY22957.1"/>
    </source>
</evidence>
<dbReference type="PROSITE" id="PS50943">
    <property type="entry name" value="HTH_CROC1"/>
    <property type="match status" value="1"/>
</dbReference>
<dbReference type="EMBL" id="MHCP01000030">
    <property type="protein sequence ID" value="OGY22957.1"/>
    <property type="molecule type" value="Genomic_DNA"/>
</dbReference>